<gene>
    <name evidence="3" type="ORF">U9M73_11830</name>
</gene>
<keyword evidence="1" id="KW-1133">Transmembrane helix</keyword>
<dbReference type="InterPro" id="IPR008972">
    <property type="entry name" value="Cupredoxin"/>
</dbReference>
<reference evidence="3 4" key="1">
    <citation type="submission" date="2023-12" db="EMBL/GenBank/DDBJ databases">
        <title>Whole genome sequencing of Paenibacillus phoenicis isolated from the Phoenix Mars Lander spacecraft assembly facility.</title>
        <authorList>
            <person name="Garcia A."/>
            <person name="Venkateswaran K."/>
        </authorList>
    </citation>
    <scope>NUCLEOTIDE SEQUENCE [LARGE SCALE GENOMIC DNA]</scope>
    <source>
        <strain evidence="3 4">3PO2SA</strain>
    </source>
</reference>
<dbReference type="Gene3D" id="2.60.40.420">
    <property type="entry name" value="Cupredoxins - blue copper proteins"/>
    <property type="match status" value="1"/>
</dbReference>
<dbReference type="Pfam" id="PF13473">
    <property type="entry name" value="Cupredoxin_1"/>
    <property type="match status" value="1"/>
</dbReference>
<evidence type="ECO:0000313" key="3">
    <source>
        <dbReference type="EMBL" id="MEA3570689.1"/>
    </source>
</evidence>
<evidence type="ECO:0000256" key="1">
    <source>
        <dbReference type="SAM" id="Phobius"/>
    </source>
</evidence>
<feature type="domain" description="EfeO-type cupredoxin-like" evidence="2">
    <location>
        <begin position="24"/>
        <end position="123"/>
    </location>
</feature>
<keyword evidence="1" id="KW-0812">Transmembrane</keyword>
<name>A0ABU5PL67_9BACL</name>
<keyword evidence="1" id="KW-0472">Membrane</keyword>
<protein>
    <submittedName>
        <fullName evidence="3">Cupredoxin domain-containing protein</fullName>
    </submittedName>
</protein>
<organism evidence="3 4">
    <name type="scientific">Paenibacillus phoenicis</name>
    <dbReference type="NCBI Taxonomy" id="554117"/>
    <lineage>
        <taxon>Bacteria</taxon>
        <taxon>Bacillati</taxon>
        <taxon>Bacillota</taxon>
        <taxon>Bacilli</taxon>
        <taxon>Bacillales</taxon>
        <taxon>Paenibacillaceae</taxon>
        <taxon>Paenibacillus</taxon>
    </lineage>
</organism>
<proteinExistence type="predicted"/>
<evidence type="ECO:0000259" key="2">
    <source>
        <dbReference type="Pfam" id="PF13473"/>
    </source>
</evidence>
<keyword evidence="4" id="KW-1185">Reference proteome</keyword>
<accession>A0ABU5PL67</accession>
<dbReference type="RefSeq" id="WP_240267645.1">
    <property type="nucleotide sequence ID" value="NZ_CBCSKM010000018.1"/>
</dbReference>
<dbReference type="InterPro" id="IPR028096">
    <property type="entry name" value="EfeO_Cupredoxin"/>
</dbReference>
<evidence type="ECO:0000313" key="4">
    <source>
        <dbReference type="Proteomes" id="UP001292216"/>
    </source>
</evidence>
<dbReference type="SUPFAM" id="SSF49503">
    <property type="entry name" value="Cupredoxins"/>
    <property type="match status" value="1"/>
</dbReference>
<feature type="transmembrane region" description="Helical" evidence="1">
    <location>
        <begin position="6"/>
        <end position="24"/>
    </location>
</feature>
<sequence>MSIYQWGGTLLILLFIVGSIGFLFRKKKKHHIILSPSGYQEVKIRVNGKYMPNTIVVQRGKPVRMEFIREEKTAYSELVMFPHYHKSIVLPYGQKAIVELFPNEAGSYRFTSQMGRYQGTMVVRDTTEKYK</sequence>
<dbReference type="EMBL" id="JAYERP010000001">
    <property type="protein sequence ID" value="MEA3570689.1"/>
    <property type="molecule type" value="Genomic_DNA"/>
</dbReference>
<dbReference type="Proteomes" id="UP001292216">
    <property type="component" value="Unassembled WGS sequence"/>
</dbReference>
<comment type="caution">
    <text evidence="3">The sequence shown here is derived from an EMBL/GenBank/DDBJ whole genome shotgun (WGS) entry which is preliminary data.</text>
</comment>